<feature type="transmembrane region" description="Helical" evidence="8">
    <location>
        <begin position="199"/>
        <end position="221"/>
    </location>
</feature>
<name>A0ABR7MSF6_9FIRM</name>
<evidence type="ECO:0000256" key="6">
    <source>
        <dbReference type="ARBA" id="ARBA00022989"/>
    </source>
</evidence>
<evidence type="ECO:0000256" key="8">
    <source>
        <dbReference type="SAM" id="Phobius"/>
    </source>
</evidence>
<gene>
    <name evidence="9" type="ORF">H8700_03285</name>
</gene>
<keyword evidence="4" id="KW-1003">Cell membrane</keyword>
<dbReference type="PANTHER" id="PTHR21716">
    <property type="entry name" value="TRANSMEMBRANE PROTEIN"/>
    <property type="match status" value="1"/>
</dbReference>
<comment type="subcellular location">
    <subcellularLocation>
        <location evidence="1">Cell membrane</location>
        <topology evidence="1">Multi-pass membrane protein</topology>
    </subcellularLocation>
</comment>
<organism evidence="9 10">
    <name type="scientific">Jutongia hominis</name>
    <dbReference type="NCBI Taxonomy" id="2763664"/>
    <lineage>
        <taxon>Bacteria</taxon>
        <taxon>Bacillati</taxon>
        <taxon>Bacillota</taxon>
        <taxon>Clostridia</taxon>
        <taxon>Lachnospirales</taxon>
        <taxon>Lachnospiraceae</taxon>
        <taxon>Jutongia</taxon>
    </lineage>
</organism>
<reference evidence="9 10" key="1">
    <citation type="submission" date="2020-08" db="EMBL/GenBank/DDBJ databases">
        <title>Genome public.</title>
        <authorList>
            <person name="Liu C."/>
            <person name="Sun Q."/>
        </authorList>
    </citation>
    <scope>NUCLEOTIDE SEQUENCE [LARGE SCALE GENOMIC DNA]</scope>
    <source>
        <strain evidence="9 10">BX3</strain>
    </source>
</reference>
<comment type="caution">
    <text evidence="9">The sequence shown here is derived from an EMBL/GenBank/DDBJ whole genome shotgun (WGS) entry which is preliminary data.</text>
</comment>
<accession>A0ABR7MSF6</accession>
<keyword evidence="5 8" id="KW-0812">Transmembrane</keyword>
<feature type="transmembrane region" description="Helical" evidence="8">
    <location>
        <begin position="355"/>
        <end position="388"/>
    </location>
</feature>
<dbReference type="EMBL" id="JACRSW010000010">
    <property type="protein sequence ID" value="MBC8556731.1"/>
    <property type="molecule type" value="Genomic_DNA"/>
</dbReference>
<evidence type="ECO:0000313" key="10">
    <source>
        <dbReference type="Proteomes" id="UP000637513"/>
    </source>
</evidence>
<feature type="transmembrane region" description="Helical" evidence="8">
    <location>
        <begin position="55"/>
        <end position="72"/>
    </location>
</feature>
<feature type="transmembrane region" description="Helical" evidence="8">
    <location>
        <begin position="261"/>
        <end position="282"/>
    </location>
</feature>
<protein>
    <submittedName>
        <fullName evidence="9">AI-2E family transporter</fullName>
    </submittedName>
</protein>
<evidence type="ECO:0000313" key="9">
    <source>
        <dbReference type="EMBL" id="MBC8556731.1"/>
    </source>
</evidence>
<evidence type="ECO:0000256" key="2">
    <source>
        <dbReference type="ARBA" id="ARBA00009773"/>
    </source>
</evidence>
<dbReference type="InterPro" id="IPR002549">
    <property type="entry name" value="AI-2E-like"/>
</dbReference>
<keyword evidence="7 8" id="KW-0472">Membrane</keyword>
<dbReference type="PANTHER" id="PTHR21716:SF53">
    <property type="entry name" value="PERMEASE PERM-RELATED"/>
    <property type="match status" value="1"/>
</dbReference>
<feature type="transmembrane region" description="Helical" evidence="8">
    <location>
        <begin position="14"/>
        <end position="35"/>
    </location>
</feature>
<evidence type="ECO:0000256" key="7">
    <source>
        <dbReference type="ARBA" id="ARBA00023136"/>
    </source>
</evidence>
<proteinExistence type="inferred from homology"/>
<keyword evidence="6 8" id="KW-1133">Transmembrane helix</keyword>
<feature type="transmembrane region" description="Helical" evidence="8">
    <location>
        <begin position="93"/>
        <end position="118"/>
    </location>
</feature>
<evidence type="ECO:0000256" key="3">
    <source>
        <dbReference type="ARBA" id="ARBA00022448"/>
    </source>
</evidence>
<dbReference type="Proteomes" id="UP000637513">
    <property type="component" value="Unassembled WGS sequence"/>
</dbReference>
<sequence length="470" mass="53197">MDDKKRGGSTLKEAFYKWSGLLIVILAALLFYFVISNFDQIGSVIKDYISILRPVVYGCVIAYILNPLMKTYNEFFLSLLEKKGAVSEKKKSMLTGLSITLALLSGIFIIVVLCWMIIPQLIISATSLINTMPDKVNDLYQYIYDKIQNNKFLAEQTQKFALNLTDYLDKVVNDELLPWLRSDFLSSVNQVATQFANGLMSVLSTLYNLFIGIIVAIYLLGSKSTFLAQAKKMIYGIFRKKTADAVIHYVRLTNDMFSGFIVGKIVDSTIVGIICFVCMSIMKLPYAMLISVIIGVTNIIPVFGPYLGLIPSALLILIVNPIQALYFVILIAILQQVDGNLLGPAILGESTGLSAFWVLFSILLFGGMWGIIGMIIGVPLFAVIYRIIADFINWKLQKKELSCVTDQYRNLRTIREEEGKKAEYITYTKEELMAKKAAKKQHWDERKEKQKEKMLYYKEKICSSEQNKKK</sequence>
<feature type="transmembrane region" description="Helical" evidence="8">
    <location>
        <begin position="288"/>
        <end position="307"/>
    </location>
</feature>
<dbReference type="RefSeq" id="WP_249303101.1">
    <property type="nucleotide sequence ID" value="NZ_JACRSW010000010.1"/>
</dbReference>
<evidence type="ECO:0000256" key="5">
    <source>
        <dbReference type="ARBA" id="ARBA00022692"/>
    </source>
</evidence>
<evidence type="ECO:0000256" key="1">
    <source>
        <dbReference type="ARBA" id="ARBA00004651"/>
    </source>
</evidence>
<evidence type="ECO:0000256" key="4">
    <source>
        <dbReference type="ARBA" id="ARBA00022475"/>
    </source>
</evidence>
<keyword evidence="10" id="KW-1185">Reference proteome</keyword>
<feature type="transmembrane region" description="Helical" evidence="8">
    <location>
        <begin position="314"/>
        <end position="335"/>
    </location>
</feature>
<keyword evidence="3" id="KW-0813">Transport</keyword>
<comment type="similarity">
    <text evidence="2">Belongs to the autoinducer-2 exporter (AI-2E) (TC 2.A.86) family.</text>
</comment>
<dbReference type="Pfam" id="PF01594">
    <property type="entry name" value="AI-2E_transport"/>
    <property type="match status" value="1"/>
</dbReference>